<evidence type="ECO:0000256" key="1">
    <source>
        <dbReference type="ARBA" id="ARBA00004298"/>
    </source>
</evidence>
<evidence type="ECO:0000256" key="6">
    <source>
        <dbReference type="ARBA" id="ARBA00022792"/>
    </source>
</evidence>
<feature type="non-terminal residue" evidence="12">
    <location>
        <position position="81"/>
    </location>
</feature>
<dbReference type="EMBL" id="VZSO01007257">
    <property type="protein sequence ID" value="NWZ30061.1"/>
    <property type="molecule type" value="Genomic_DNA"/>
</dbReference>
<evidence type="ECO:0000313" key="12">
    <source>
        <dbReference type="EMBL" id="NWZ30061.1"/>
    </source>
</evidence>
<evidence type="ECO:0000256" key="10">
    <source>
        <dbReference type="ARBA" id="ARBA00023136"/>
    </source>
</evidence>
<dbReference type="AlphaFoldDB" id="A0A7K7LGI7"/>
<evidence type="ECO:0000256" key="11">
    <source>
        <dbReference type="SAM" id="Phobius"/>
    </source>
</evidence>
<keyword evidence="5 11" id="KW-0812">Transmembrane</keyword>
<keyword evidence="13" id="KW-1185">Reference proteome</keyword>
<dbReference type="PIRSF" id="PIRSF017834">
    <property type="entry name" value="NADH-UbQ_OxRdtase_b14.5b"/>
    <property type="match status" value="1"/>
</dbReference>
<evidence type="ECO:0000256" key="9">
    <source>
        <dbReference type="ARBA" id="ARBA00023128"/>
    </source>
</evidence>
<keyword evidence="3" id="KW-0813">Transport</keyword>
<evidence type="ECO:0000256" key="8">
    <source>
        <dbReference type="ARBA" id="ARBA00022989"/>
    </source>
</evidence>
<sequence>CVLDVRSSLLAFSFPLAGVHRQVLFTTVGWFAGYFLAKRTQYVHAKKDREMFEYVRHHPEDFKTAGKKRIGELLEDFIPIR</sequence>
<proteinExistence type="inferred from homology"/>
<dbReference type="GO" id="GO:0005743">
    <property type="term" value="C:mitochondrial inner membrane"/>
    <property type="evidence" value="ECO:0007669"/>
    <property type="project" value="UniProtKB-SubCell"/>
</dbReference>
<evidence type="ECO:0000313" key="13">
    <source>
        <dbReference type="Proteomes" id="UP000525565"/>
    </source>
</evidence>
<evidence type="ECO:0000256" key="7">
    <source>
        <dbReference type="ARBA" id="ARBA00022982"/>
    </source>
</evidence>
<protein>
    <submittedName>
        <fullName evidence="12">NDUC2 dehydrogenase</fullName>
    </submittedName>
</protein>
<dbReference type="PANTHER" id="PTHR13099:SF0">
    <property type="entry name" value="NADH DEHYDROGENASE [UBIQUINONE] 1 SUBUNIT C2-RELATED"/>
    <property type="match status" value="1"/>
</dbReference>
<comment type="similarity">
    <text evidence="2">Belongs to the complex I NDUFC2 subunit family.</text>
</comment>
<keyword evidence="4" id="KW-0679">Respiratory chain</keyword>
<name>A0A7K7LGI7_9AVES</name>
<reference evidence="12 13" key="1">
    <citation type="submission" date="2019-09" db="EMBL/GenBank/DDBJ databases">
        <title>Bird 10,000 Genomes (B10K) Project - Family phase.</title>
        <authorList>
            <person name="Zhang G."/>
        </authorList>
    </citation>
    <scope>NUCLEOTIDE SEQUENCE [LARGE SCALE GENOMIC DNA]</scope>
    <source>
        <strain evidence="12">OUT-0051</strain>
        <tissue evidence="12">Kidney</tissue>
    </source>
</reference>
<dbReference type="Pfam" id="PF06374">
    <property type="entry name" value="NDUF_C2"/>
    <property type="match status" value="1"/>
</dbReference>
<comment type="subcellular location">
    <subcellularLocation>
        <location evidence="1">Mitochondrion inner membrane</location>
        <topology evidence="1">Single-pass membrane protein</topology>
        <orientation evidence="1">Matrix side</orientation>
    </subcellularLocation>
</comment>
<feature type="non-terminal residue" evidence="12">
    <location>
        <position position="1"/>
    </location>
</feature>
<keyword evidence="9" id="KW-0496">Mitochondrion</keyword>
<comment type="caution">
    <text evidence="12">The sequence shown here is derived from an EMBL/GenBank/DDBJ whole genome shotgun (WGS) entry which is preliminary data.</text>
</comment>
<keyword evidence="10 11" id="KW-0472">Membrane</keyword>
<dbReference type="PANTHER" id="PTHR13099">
    <property type="entry name" value="NADH-UBIQUINONE OXIDOREDUCTASE SUBUNIT B14.5B"/>
    <property type="match status" value="1"/>
</dbReference>
<organism evidence="12 13">
    <name type="scientific">Asarcornis scutulata</name>
    <dbReference type="NCBI Taxonomy" id="75869"/>
    <lineage>
        <taxon>Eukaryota</taxon>
        <taxon>Metazoa</taxon>
        <taxon>Chordata</taxon>
        <taxon>Craniata</taxon>
        <taxon>Vertebrata</taxon>
        <taxon>Euteleostomi</taxon>
        <taxon>Archelosauria</taxon>
        <taxon>Archosauria</taxon>
        <taxon>Dinosauria</taxon>
        <taxon>Saurischia</taxon>
        <taxon>Theropoda</taxon>
        <taxon>Coelurosauria</taxon>
        <taxon>Aves</taxon>
        <taxon>Neognathae</taxon>
        <taxon>Galloanserae</taxon>
        <taxon>Anseriformes</taxon>
        <taxon>Anatidae</taxon>
        <taxon>Anatinae</taxon>
        <taxon>Asarcornis</taxon>
    </lineage>
</organism>
<accession>A0A7K7LGI7</accession>
<keyword evidence="7" id="KW-0249">Electron transport</keyword>
<gene>
    <name evidence="12" type="primary">Ndufc2</name>
    <name evidence="12" type="ORF">ASASCU_R15762</name>
</gene>
<dbReference type="InterPro" id="IPR009423">
    <property type="entry name" value="NDUC2"/>
</dbReference>
<evidence type="ECO:0000256" key="4">
    <source>
        <dbReference type="ARBA" id="ARBA00022660"/>
    </source>
</evidence>
<evidence type="ECO:0000256" key="5">
    <source>
        <dbReference type="ARBA" id="ARBA00022692"/>
    </source>
</evidence>
<keyword evidence="6" id="KW-0999">Mitochondrion inner membrane</keyword>
<evidence type="ECO:0000256" key="3">
    <source>
        <dbReference type="ARBA" id="ARBA00022448"/>
    </source>
</evidence>
<feature type="transmembrane region" description="Helical" evidence="11">
    <location>
        <begin position="19"/>
        <end position="37"/>
    </location>
</feature>
<dbReference type="Proteomes" id="UP000525565">
    <property type="component" value="Unassembled WGS sequence"/>
</dbReference>
<evidence type="ECO:0000256" key="2">
    <source>
        <dbReference type="ARBA" id="ARBA00008674"/>
    </source>
</evidence>
<dbReference type="GO" id="GO:0006120">
    <property type="term" value="P:mitochondrial electron transport, NADH to ubiquinone"/>
    <property type="evidence" value="ECO:0007669"/>
    <property type="project" value="InterPro"/>
</dbReference>
<keyword evidence="8 11" id="KW-1133">Transmembrane helix</keyword>